<proteinExistence type="predicted"/>
<evidence type="ECO:0000313" key="2">
    <source>
        <dbReference type="Proteomes" id="UP000708208"/>
    </source>
</evidence>
<accession>A0A8J2NYI3</accession>
<dbReference type="EMBL" id="CAJVCH010118370">
    <property type="protein sequence ID" value="CAG7725164.1"/>
    <property type="molecule type" value="Genomic_DNA"/>
</dbReference>
<keyword evidence="2" id="KW-1185">Reference proteome</keyword>
<comment type="caution">
    <text evidence="1">The sequence shown here is derived from an EMBL/GenBank/DDBJ whole genome shotgun (WGS) entry which is preliminary data.</text>
</comment>
<dbReference type="OrthoDB" id="288590at2759"/>
<evidence type="ECO:0000313" key="1">
    <source>
        <dbReference type="EMBL" id="CAG7725164.1"/>
    </source>
</evidence>
<dbReference type="AlphaFoldDB" id="A0A8J2NYI3"/>
<sequence>MKFPNNVDFINDKARNCTDRTVPSLSTARTEYYPPVADDVIAGDILCSASTDWGLLTMLLQDDIDGLEFGAAYRSTTDSSPSDPWYNCRNYWRSLGEVDRWIFRRNVITTLLRSELLDADSCSKPVNSFEHVMWIHLEVYVIIWCLMHHFPCVNDIQGTSYNGIELALLEII</sequence>
<reference evidence="1" key="1">
    <citation type="submission" date="2021-06" db="EMBL/GenBank/DDBJ databases">
        <authorList>
            <person name="Hodson N. C."/>
            <person name="Mongue J. A."/>
            <person name="Jaron S. K."/>
        </authorList>
    </citation>
    <scope>NUCLEOTIDE SEQUENCE</scope>
</reference>
<dbReference type="Proteomes" id="UP000708208">
    <property type="component" value="Unassembled WGS sequence"/>
</dbReference>
<gene>
    <name evidence="1" type="ORF">AFUS01_LOCUS14140</name>
</gene>
<name>A0A8J2NYI3_9HEXA</name>
<protein>
    <submittedName>
        <fullName evidence="1">Uncharacterized protein</fullName>
    </submittedName>
</protein>
<organism evidence="1 2">
    <name type="scientific">Allacma fusca</name>
    <dbReference type="NCBI Taxonomy" id="39272"/>
    <lineage>
        <taxon>Eukaryota</taxon>
        <taxon>Metazoa</taxon>
        <taxon>Ecdysozoa</taxon>
        <taxon>Arthropoda</taxon>
        <taxon>Hexapoda</taxon>
        <taxon>Collembola</taxon>
        <taxon>Symphypleona</taxon>
        <taxon>Sminthuridae</taxon>
        <taxon>Allacma</taxon>
    </lineage>
</organism>